<dbReference type="EMBL" id="LR824534">
    <property type="protein sequence ID" value="CAH1643575.1"/>
    <property type="molecule type" value="Genomic_DNA"/>
</dbReference>
<reference evidence="1" key="1">
    <citation type="submission" date="2022-02" db="EMBL/GenBank/DDBJ databases">
        <authorList>
            <person name="King R."/>
        </authorList>
    </citation>
    <scope>NUCLEOTIDE SEQUENCE</scope>
</reference>
<sequence length="48" mass="5741">MDVYISIWLGCMFYYIGIANQKNKLFCTHSQRYSDQGLIIILLRRKII</sequence>
<accession>A0A9P0IE92</accession>
<gene>
    <name evidence="1" type="ORF">SPLIT_LOCUS8929</name>
</gene>
<proteinExistence type="predicted"/>
<name>A0A9P0IE92_SPOLI</name>
<protein>
    <submittedName>
        <fullName evidence="1">Uncharacterized protein</fullName>
    </submittedName>
</protein>
<dbReference type="AlphaFoldDB" id="A0A9P0IE92"/>
<keyword evidence="2" id="KW-1185">Reference proteome</keyword>
<organism evidence="1 2">
    <name type="scientific">Spodoptera littoralis</name>
    <name type="common">Egyptian cotton leafworm</name>
    <dbReference type="NCBI Taxonomy" id="7109"/>
    <lineage>
        <taxon>Eukaryota</taxon>
        <taxon>Metazoa</taxon>
        <taxon>Ecdysozoa</taxon>
        <taxon>Arthropoda</taxon>
        <taxon>Hexapoda</taxon>
        <taxon>Insecta</taxon>
        <taxon>Pterygota</taxon>
        <taxon>Neoptera</taxon>
        <taxon>Endopterygota</taxon>
        <taxon>Lepidoptera</taxon>
        <taxon>Glossata</taxon>
        <taxon>Ditrysia</taxon>
        <taxon>Noctuoidea</taxon>
        <taxon>Noctuidae</taxon>
        <taxon>Amphipyrinae</taxon>
        <taxon>Spodoptera</taxon>
    </lineage>
</organism>
<evidence type="ECO:0000313" key="1">
    <source>
        <dbReference type="EMBL" id="CAH1643575.1"/>
    </source>
</evidence>
<dbReference type="Proteomes" id="UP001153321">
    <property type="component" value="Chromosome 3"/>
</dbReference>
<evidence type="ECO:0000313" key="2">
    <source>
        <dbReference type="Proteomes" id="UP001153321"/>
    </source>
</evidence>